<evidence type="ECO:0000313" key="6">
    <source>
        <dbReference type="EMBL" id="KAA6344656.1"/>
    </source>
</evidence>
<dbReference type="EMBL" id="SNRY01000207">
    <property type="protein sequence ID" value="KAA6344656.1"/>
    <property type="molecule type" value="Genomic_DNA"/>
</dbReference>
<proteinExistence type="predicted"/>
<evidence type="ECO:0000256" key="4">
    <source>
        <dbReference type="ARBA" id="ARBA00022840"/>
    </source>
</evidence>
<accession>A0A5J4SF12</accession>
<dbReference type="Pfam" id="PF00176">
    <property type="entry name" value="SNF2-rel_dom"/>
    <property type="match status" value="1"/>
</dbReference>
<dbReference type="InterPro" id="IPR027417">
    <property type="entry name" value="P-loop_NTPase"/>
</dbReference>
<evidence type="ECO:0000256" key="1">
    <source>
        <dbReference type="ARBA" id="ARBA00022741"/>
    </source>
</evidence>
<dbReference type="PANTHER" id="PTHR45766:SF3">
    <property type="entry name" value="DNA ANNEALING HELICASE AND ENDONUCLEASE ZRANB3"/>
    <property type="match status" value="1"/>
</dbReference>
<name>A0A5J4SF12_9ZZZZ</name>
<dbReference type="SUPFAM" id="SSF52540">
    <property type="entry name" value="P-loop containing nucleoside triphosphate hydrolases"/>
    <property type="match status" value="2"/>
</dbReference>
<dbReference type="InterPro" id="IPR038718">
    <property type="entry name" value="SNF2-like_sf"/>
</dbReference>
<evidence type="ECO:0000256" key="2">
    <source>
        <dbReference type="ARBA" id="ARBA00022801"/>
    </source>
</evidence>
<comment type="caution">
    <text evidence="6">The sequence shown here is derived from an EMBL/GenBank/DDBJ whole genome shotgun (WGS) entry which is preliminary data.</text>
</comment>
<organism evidence="6">
    <name type="scientific">termite gut metagenome</name>
    <dbReference type="NCBI Taxonomy" id="433724"/>
    <lineage>
        <taxon>unclassified sequences</taxon>
        <taxon>metagenomes</taxon>
        <taxon>organismal metagenomes</taxon>
    </lineage>
</organism>
<feature type="domain" description="Helicase ATP-binding" evidence="5">
    <location>
        <begin position="154"/>
        <end position="334"/>
    </location>
</feature>
<reference evidence="6" key="1">
    <citation type="submission" date="2019-03" db="EMBL/GenBank/DDBJ databases">
        <title>Single cell metagenomics reveals metabolic interactions within the superorganism composed of flagellate Streblomastix strix and complex community of Bacteroidetes bacteria on its surface.</title>
        <authorList>
            <person name="Treitli S.C."/>
            <person name="Kolisko M."/>
            <person name="Husnik F."/>
            <person name="Keeling P."/>
            <person name="Hampl V."/>
        </authorList>
    </citation>
    <scope>NUCLEOTIDE SEQUENCE</scope>
    <source>
        <strain evidence="6">STM</strain>
    </source>
</reference>
<dbReference type="GO" id="GO:0004520">
    <property type="term" value="F:DNA endonuclease activity"/>
    <property type="evidence" value="ECO:0007669"/>
    <property type="project" value="TreeGrafter"/>
</dbReference>
<dbReference type="GO" id="GO:0005524">
    <property type="term" value="F:ATP binding"/>
    <property type="evidence" value="ECO:0007669"/>
    <property type="project" value="UniProtKB-KW"/>
</dbReference>
<evidence type="ECO:0000259" key="5">
    <source>
        <dbReference type="PROSITE" id="PS51192"/>
    </source>
</evidence>
<dbReference type="GO" id="GO:0004386">
    <property type="term" value="F:helicase activity"/>
    <property type="evidence" value="ECO:0007669"/>
    <property type="project" value="UniProtKB-KW"/>
</dbReference>
<keyword evidence="4" id="KW-0067">ATP-binding</keyword>
<dbReference type="PROSITE" id="PS51192">
    <property type="entry name" value="HELICASE_ATP_BIND_1"/>
    <property type="match status" value="1"/>
</dbReference>
<dbReference type="InterPro" id="IPR014001">
    <property type="entry name" value="Helicase_ATP-bd"/>
</dbReference>
<protein>
    <submittedName>
        <fullName evidence="6">RNA polymerase-associated protein RapA</fullName>
        <ecNumber evidence="6">3.6.4.-</ecNumber>
    </submittedName>
</protein>
<keyword evidence="3" id="KW-0347">Helicase</keyword>
<dbReference type="EC" id="3.6.4.-" evidence="6"/>
<gene>
    <name evidence="6" type="ORF">EZS27_007746</name>
</gene>
<dbReference type="GO" id="GO:0016787">
    <property type="term" value="F:hydrolase activity"/>
    <property type="evidence" value="ECO:0007669"/>
    <property type="project" value="UniProtKB-KW"/>
</dbReference>
<evidence type="ECO:0000256" key="3">
    <source>
        <dbReference type="ARBA" id="ARBA00022806"/>
    </source>
</evidence>
<dbReference type="Gene3D" id="3.40.50.10810">
    <property type="entry name" value="Tandem AAA-ATPase domain"/>
    <property type="match status" value="1"/>
</dbReference>
<dbReference type="InterPro" id="IPR000330">
    <property type="entry name" value="SNF2_N"/>
</dbReference>
<dbReference type="GO" id="GO:0043596">
    <property type="term" value="C:nuclear replication fork"/>
    <property type="evidence" value="ECO:0007669"/>
    <property type="project" value="TreeGrafter"/>
</dbReference>
<dbReference type="AlphaFoldDB" id="A0A5J4SF12"/>
<dbReference type="Gene3D" id="3.40.50.300">
    <property type="entry name" value="P-loop containing nucleotide triphosphate hydrolases"/>
    <property type="match status" value="1"/>
</dbReference>
<dbReference type="PANTHER" id="PTHR45766">
    <property type="entry name" value="DNA ANNEALING HELICASE AND ENDONUCLEASE ZRANB3 FAMILY MEMBER"/>
    <property type="match status" value="1"/>
</dbReference>
<feature type="non-terminal residue" evidence="6">
    <location>
        <position position="551"/>
    </location>
</feature>
<dbReference type="GO" id="GO:0031297">
    <property type="term" value="P:replication fork processing"/>
    <property type="evidence" value="ECO:0007669"/>
    <property type="project" value="TreeGrafter"/>
</dbReference>
<keyword evidence="2 6" id="KW-0378">Hydrolase</keyword>
<dbReference type="SMART" id="SM00487">
    <property type="entry name" value="DEXDc"/>
    <property type="match status" value="1"/>
</dbReference>
<keyword evidence="1" id="KW-0547">Nucleotide-binding</keyword>
<sequence length="551" mass="64091">MNIVDKIIKAGEIVKEYTGTNPKILELQYRITRGRGTLSDFDVKYVFTNKDYIEKEVNKTFKISAWYGETLKEKQNLEFLPVKLKIIKVIGEMENSFHCYVQYRLSQKYLLLTYVPKKAIWGDILADEIQDLNIDFTPYDKEGREVRLHQKIGINFLLNRRKAIIADDMGLGKSMTCILASMIGEYKRILVICPASLKSNWEREISIYNDKKDIIIVDGSKWQEAKYTIINYDILHNFYEIPYEENEDGKIVKSRKKVNIIESLKNSQLFQSQFDLVIIDECHNLSVNSSSRFQIIKDFLSKSKPDSVFFVTGAIIANDTMNLYNILTLLKCPVSDDYNYYVSQFCSGKKVWNKYLRKEIIIPGEPSNLEELSEKIKHLYIRRLKEEIGGVVEKRRNILYYDLTPEEEKEYNELTEKYLEEQLMLGRDLTDYKTLIESTLLNEYTAVKMVKNTIVLGDKIISNGDKLVIIGCFDEEILQLKEYFGDKSVIYNGKMTNKQKDLSEKQLMENDKIKIIIGNIKSIGVGLNLTVAHHLILNSFLWVPSYSFQGE</sequence>
<dbReference type="GO" id="GO:0006281">
    <property type="term" value="P:DNA repair"/>
    <property type="evidence" value="ECO:0007669"/>
    <property type="project" value="TreeGrafter"/>
</dbReference>